<feature type="domain" description="RNase H type-1" evidence="1">
    <location>
        <begin position="28"/>
        <end position="69"/>
    </location>
</feature>
<proteinExistence type="predicted"/>
<dbReference type="InterPro" id="IPR012337">
    <property type="entry name" value="RNaseH-like_sf"/>
</dbReference>
<dbReference type="Pfam" id="PF00075">
    <property type="entry name" value="RNase_H"/>
    <property type="match status" value="1"/>
</dbReference>
<accession>A0A9P6PKU1</accession>
<evidence type="ECO:0000313" key="2">
    <source>
        <dbReference type="EMBL" id="KAG0247231.1"/>
    </source>
</evidence>
<evidence type="ECO:0000259" key="1">
    <source>
        <dbReference type="Pfam" id="PF00075"/>
    </source>
</evidence>
<reference evidence="2" key="1">
    <citation type="journal article" date="2020" name="Fungal Divers.">
        <title>Resolving the Mortierellaceae phylogeny through synthesis of multi-gene phylogenetics and phylogenomics.</title>
        <authorList>
            <person name="Vandepol N."/>
            <person name="Liber J."/>
            <person name="Desiro A."/>
            <person name="Na H."/>
            <person name="Kennedy M."/>
            <person name="Barry K."/>
            <person name="Grigoriev I.V."/>
            <person name="Miller A.N."/>
            <person name="O'Donnell K."/>
            <person name="Stajich J.E."/>
            <person name="Bonito G."/>
        </authorList>
    </citation>
    <scope>NUCLEOTIDE SEQUENCE</scope>
    <source>
        <strain evidence="2">BC1065</strain>
    </source>
</reference>
<gene>
    <name evidence="2" type="ORF">DFQ27_002374</name>
</gene>
<dbReference type="OrthoDB" id="2447560at2759"/>
<evidence type="ECO:0000313" key="3">
    <source>
        <dbReference type="Proteomes" id="UP000807716"/>
    </source>
</evidence>
<dbReference type="InterPro" id="IPR036397">
    <property type="entry name" value="RNaseH_sf"/>
</dbReference>
<dbReference type="InterPro" id="IPR002156">
    <property type="entry name" value="RNaseH_domain"/>
</dbReference>
<dbReference type="GO" id="GO:0003676">
    <property type="term" value="F:nucleic acid binding"/>
    <property type="evidence" value="ECO:0007669"/>
    <property type="project" value="InterPro"/>
</dbReference>
<dbReference type="GO" id="GO:0004523">
    <property type="term" value="F:RNA-DNA hybrid ribonuclease activity"/>
    <property type="evidence" value="ECO:0007669"/>
    <property type="project" value="InterPro"/>
</dbReference>
<organism evidence="2 3">
    <name type="scientific">Actinomortierella ambigua</name>
    <dbReference type="NCBI Taxonomy" id="1343610"/>
    <lineage>
        <taxon>Eukaryota</taxon>
        <taxon>Fungi</taxon>
        <taxon>Fungi incertae sedis</taxon>
        <taxon>Mucoromycota</taxon>
        <taxon>Mortierellomycotina</taxon>
        <taxon>Mortierellomycetes</taxon>
        <taxon>Mortierellales</taxon>
        <taxon>Mortierellaceae</taxon>
        <taxon>Actinomortierella</taxon>
    </lineage>
</organism>
<dbReference type="Gene3D" id="3.30.420.10">
    <property type="entry name" value="Ribonuclease H-like superfamily/Ribonuclease H"/>
    <property type="match status" value="1"/>
</dbReference>
<comment type="caution">
    <text evidence="2">The sequence shown here is derived from an EMBL/GenBank/DDBJ whole genome shotgun (WGS) entry which is preliminary data.</text>
</comment>
<sequence>MAVVQQFQQLVTDRATVLPRARFRSNFAALWATVHTLVQERQGKVQVSWIRGHAGNFHNEWADKAAAQAHTQGQLWRVDLSRQTDIRYTASLGDTLIETDLRQTLKLQSNARQHWAWTNQRRVMRCIPEMEQVEWRSAL</sequence>
<feature type="non-terminal residue" evidence="2">
    <location>
        <position position="139"/>
    </location>
</feature>
<dbReference type="SUPFAM" id="SSF53098">
    <property type="entry name" value="Ribonuclease H-like"/>
    <property type="match status" value="1"/>
</dbReference>
<dbReference type="Proteomes" id="UP000807716">
    <property type="component" value="Unassembled WGS sequence"/>
</dbReference>
<dbReference type="EMBL" id="JAAAJB010001892">
    <property type="protein sequence ID" value="KAG0247231.1"/>
    <property type="molecule type" value="Genomic_DNA"/>
</dbReference>
<dbReference type="AlphaFoldDB" id="A0A9P6PKU1"/>
<protein>
    <recommendedName>
        <fullName evidence="1">RNase H type-1 domain-containing protein</fullName>
    </recommendedName>
</protein>
<name>A0A9P6PKU1_9FUNG</name>
<keyword evidence="3" id="KW-1185">Reference proteome</keyword>